<name>A0AAW0QW08_9PEZI</name>
<feature type="compositionally biased region" description="Low complexity" evidence="1">
    <location>
        <begin position="28"/>
        <end position="44"/>
    </location>
</feature>
<feature type="compositionally biased region" description="Basic and acidic residues" evidence="1">
    <location>
        <begin position="135"/>
        <end position="144"/>
    </location>
</feature>
<proteinExistence type="predicted"/>
<gene>
    <name evidence="2" type="ORF">PG999_006620</name>
</gene>
<feature type="compositionally biased region" description="Basic and acidic residues" evidence="1">
    <location>
        <begin position="1"/>
        <end position="27"/>
    </location>
</feature>
<organism evidence="2 3">
    <name type="scientific">Apiospora kogelbergensis</name>
    <dbReference type="NCBI Taxonomy" id="1337665"/>
    <lineage>
        <taxon>Eukaryota</taxon>
        <taxon>Fungi</taxon>
        <taxon>Dikarya</taxon>
        <taxon>Ascomycota</taxon>
        <taxon>Pezizomycotina</taxon>
        <taxon>Sordariomycetes</taxon>
        <taxon>Xylariomycetidae</taxon>
        <taxon>Amphisphaeriales</taxon>
        <taxon>Apiosporaceae</taxon>
        <taxon>Apiospora</taxon>
    </lineage>
</organism>
<dbReference type="EMBL" id="JAQQWP010000006">
    <property type="protein sequence ID" value="KAK8114551.1"/>
    <property type="molecule type" value="Genomic_DNA"/>
</dbReference>
<accession>A0AAW0QW08</accession>
<evidence type="ECO:0000313" key="3">
    <source>
        <dbReference type="Proteomes" id="UP001392437"/>
    </source>
</evidence>
<evidence type="ECO:0000313" key="2">
    <source>
        <dbReference type="EMBL" id="KAK8114551.1"/>
    </source>
</evidence>
<comment type="caution">
    <text evidence="2">The sequence shown here is derived from an EMBL/GenBank/DDBJ whole genome shotgun (WGS) entry which is preliminary data.</text>
</comment>
<sequence length="219" mass="23193">MGFRDSLKKLAQGSERRDSGTAHDGGRSPEPASKRPSSSSASSSQPPPGIPTFSLSDDTSTKPFITGMRIPARTTVDSGAARTRPRQLSDATGKRRPQDTAALVAARPRARSVQTPTRKGGQGEPSPSDYLYFGPKDENEDVARPKVVGPTSTGAATNRNRSHEAPSSSGGNHVAQTSRADDSGFLNTRVAGARQQMGYQHLTYGGSLQYDYSGTQAPF</sequence>
<keyword evidence="3" id="KW-1185">Reference proteome</keyword>
<dbReference type="AlphaFoldDB" id="A0AAW0QW08"/>
<dbReference type="Proteomes" id="UP001392437">
    <property type="component" value="Unassembled WGS sequence"/>
</dbReference>
<evidence type="ECO:0000256" key="1">
    <source>
        <dbReference type="SAM" id="MobiDB-lite"/>
    </source>
</evidence>
<feature type="compositionally biased region" description="Polar residues" evidence="1">
    <location>
        <begin position="53"/>
        <end position="63"/>
    </location>
</feature>
<protein>
    <submittedName>
        <fullName evidence="2">Uncharacterized protein</fullName>
    </submittedName>
</protein>
<feature type="compositionally biased region" description="Polar residues" evidence="1">
    <location>
        <begin position="150"/>
        <end position="178"/>
    </location>
</feature>
<reference evidence="2 3" key="1">
    <citation type="submission" date="2023-01" db="EMBL/GenBank/DDBJ databases">
        <title>Analysis of 21 Apiospora genomes using comparative genomics revels a genus with tremendous synthesis potential of carbohydrate active enzymes and secondary metabolites.</title>
        <authorList>
            <person name="Sorensen T."/>
        </authorList>
    </citation>
    <scope>NUCLEOTIDE SEQUENCE [LARGE SCALE GENOMIC DNA]</scope>
    <source>
        <strain evidence="2 3">CBS 117206</strain>
    </source>
</reference>
<feature type="region of interest" description="Disordered" evidence="1">
    <location>
        <begin position="1"/>
        <end position="189"/>
    </location>
</feature>